<dbReference type="EMBL" id="JAQJZJ010000047">
    <property type="protein sequence ID" value="MDA7089343.1"/>
    <property type="molecule type" value="Genomic_DNA"/>
</dbReference>
<evidence type="ECO:0000313" key="2">
    <source>
        <dbReference type="Proteomes" id="UP001212042"/>
    </source>
</evidence>
<proteinExistence type="predicted"/>
<dbReference type="Proteomes" id="UP001212042">
    <property type="component" value="Unassembled WGS sequence"/>
</dbReference>
<evidence type="ECO:0000313" key="1">
    <source>
        <dbReference type="EMBL" id="MDA7089343.1"/>
    </source>
</evidence>
<feature type="non-terminal residue" evidence="1">
    <location>
        <position position="102"/>
    </location>
</feature>
<protein>
    <submittedName>
        <fullName evidence="1">Sarcosine oxidase subunit alpha</fullName>
    </submittedName>
</protein>
<comment type="caution">
    <text evidence="1">The sequence shown here is derived from an EMBL/GenBank/DDBJ whole genome shotgun (WGS) entry which is preliminary data.</text>
</comment>
<accession>A0ABT4XMA0</accession>
<name>A0ABT4XMA0_9PSED</name>
<organism evidence="1 2">
    <name type="scientific">Pseudomonas aestuarii</name>
    <dbReference type="NCBI Taxonomy" id="3018340"/>
    <lineage>
        <taxon>Bacteria</taxon>
        <taxon>Pseudomonadati</taxon>
        <taxon>Pseudomonadota</taxon>
        <taxon>Gammaproteobacteria</taxon>
        <taxon>Pseudomonadales</taxon>
        <taxon>Pseudomonadaceae</taxon>
        <taxon>Pseudomonas</taxon>
    </lineage>
</organism>
<dbReference type="InterPro" id="IPR036188">
    <property type="entry name" value="FAD/NAD-bd_sf"/>
</dbReference>
<keyword evidence="2" id="KW-1185">Reference proteome</keyword>
<sequence length="102" mass="11337">KAIAELQKMPEVTLLPRSTVHGYHDHNFLTIHERRTDHLGDAAPIGEVRQRLHRVRAKRVVLAAGAHERPLVYGNNDVPGNMLAGAVSTYVRRYGVAPGKQL</sequence>
<gene>
    <name evidence="1" type="ORF">PH586_23500</name>
</gene>
<dbReference type="SUPFAM" id="SSF51905">
    <property type="entry name" value="FAD/NAD(P)-binding domain"/>
    <property type="match status" value="1"/>
</dbReference>
<feature type="non-terminal residue" evidence="1">
    <location>
        <position position="1"/>
    </location>
</feature>
<reference evidence="1 2" key="1">
    <citation type="submission" date="2023-01" db="EMBL/GenBank/DDBJ databases">
        <title>Pseudomonas SA3-5T sp. nov., isolated from tidal flat sediment.</title>
        <authorList>
            <person name="Kim H.S."/>
            <person name="Kim J.-S."/>
            <person name="Suh M.K."/>
            <person name="Eom M.K."/>
            <person name="Lee J.-S."/>
        </authorList>
    </citation>
    <scope>NUCLEOTIDE SEQUENCE [LARGE SCALE GENOMIC DNA]</scope>
    <source>
        <strain evidence="1 2">SA3-5</strain>
    </source>
</reference>